<evidence type="ECO:0000313" key="1">
    <source>
        <dbReference type="EMBL" id="CAI9588065.1"/>
    </source>
</evidence>
<keyword evidence="2" id="KW-1185">Reference proteome</keyword>
<dbReference type="Proteomes" id="UP001162483">
    <property type="component" value="Unassembled WGS sequence"/>
</dbReference>
<protein>
    <submittedName>
        <fullName evidence="1">Uncharacterized protein</fullName>
    </submittedName>
</protein>
<organism evidence="1 2">
    <name type="scientific">Staurois parvus</name>
    <dbReference type="NCBI Taxonomy" id="386267"/>
    <lineage>
        <taxon>Eukaryota</taxon>
        <taxon>Metazoa</taxon>
        <taxon>Chordata</taxon>
        <taxon>Craniata</taxon>
        <taxon>Vertebrata</taxon>
        <taxon>Euteleostomi</taxon>
        <taxon>Amphibia</taxon>
        <taxon>Batrachia</taxon>
        <taxon>Anura</taxon>
        <taxon>Neobatrachia</taxon>
        <taxon>Ranoidea</taxon>
        <taxon>Ranidae</taxon>
        <taxon>Staurois</taxon>
    </lineage>
</organism>
<gene>
    <name evidence="1" type="ORF">SPARVUS_LOCUS10696071</name>
</gene>
<feature type="non-terminal residue" evidence="1">
    <location>
        <position position="127"/>
    </location>
</feature>
<proteinExistence type="predicted"/>
<sequence>MKPDKELTADKVYDLFPYWDSELYDYRIRDYDNSCGLPDFRTPPFIPRRGPIFRPWFRERDRDVSTIFQGLRLKILTSAEIKRPVKCVDLPVVDGVSERSRFPILFGSTPVEEEPITTQTGSTAKKE</sequence>
<accession>A0ABN9ETB4</accession>
<name>A0ABN9ETB4_9NEOB</name>
<comment type="caution">
    <text evidence="1">The sequence shown here is derived from an EMBL/GenBank/DDBJ whole genome shotgun (WGS) entry which is preliminary data.</text>
</comment>
<evidence type="ECO:0000313" key="2">
    <source>
        <dbReference type="Proteomes" id="UP001162483"/>
    </source>
</evidence>
<dbReference type="EMBL" id="CATNWA010015920">
    <property type="protein sequence ID" value="CAI9588065.1"/>
    <property type="molecule type" value="Genomic_DNA"/>
</dbReference>
<reference evidence="1" key="1">
    <citation type="submission" date="2023-05" db="EMBL/GenBank/DDBJ databases">
        <authorList>
            <person name="Stuckert A."/>
        </authorList>
    </citation>
    <scope>NUCLEOTIDE SEQUENCE</scope>
</reference>